<sequence length="123" mass="14003">MHVENFSINQQAHDTIRARNQQLLSMYSAWYTTMVERGVTQLSSKLGADATAYSIAPGHEWVAYDTKDVSITLWVDHPSTSFMAKIEQRIDYDGYKGSSTMKMKSENLDELLQMLQKYAAGEE</sequence>
<dbReference type="EMBL" id="BK016090">
    <property type="protein sequence ID" value="DAF94329.1"/>
    <property type="molecule type" value="Genomic_DNA"/>
</dbReference>
<proteinExistence type="predicted"/>
<organism evidence="1">
    <name type="scientific">Myoviridae sp. ctu2j3</name>
    <dbReference type="NCBI Taxonomy" id="2825197"/>
    <lineage>
        <taxon>Viruses</taxon>
        <taxon>Duplodnaviria</taxon>
        <taxon>Heunggongvirae</taxon>
        <taxon>Uroviricota</taxon>
        <taxon>Caudoviricetes</taxon>
    </lineage>
</organism>
<protein>
    <submittedName>
        <fullName evidence="1">Uncharacterized protein</fullName>
    </submittedName>
</protein>
<accession>A0A8S5UHR7</accession>
<dbReference type="EMBL" id="BK016090">
    <property type="protein sequence ID" value="DAF94041.1"/>
    <property type="molecule type" value="Genomic_DNA"/>
</dbReference>
<reference evidence="1" key="1">
    <citation type="journal article" date="2021" name="Proc. Natl. Acad. Sci. U.S.A.">
        <title>A Catalog of Tens of Thousands of Viruses from Human Metagenomes Reveals Hidden Associations with Chronic Diseases.</title>
        <authorList>
            <person name="Tisza M.J."/>
            <person name="Buck C.B."/>
        </authorList>
    </citation>
    <scope>NUCLEOTIDE SEQUENCE</scope>
    <source>
        <strain evidence="1">Ctu2j3</strain>
    </source>
</reference>
<evidence type="ECO:0000313" key="1">
    <source>
        <dbReference type="EMBL" id="DAF94041.1"/>
    </source>
</evidence>
<name>A0A8S5UHR7_9CAUD</name>